<reference evidence="2 3" key="1">
    <citation type="submission" date="2020-03" db="EMBL/GenBank/DDBJ databases">
        <title>Dissostichus mawsoni Genome sequencing and assembly.</title>
        <authorList>
            <person name="Park H."/>
        </authorList>
    </citation>
    <scope>NUCLEOTIDE SEQUENCE [LARGE SCALE GENOMIC DNA]</scope>
    <source>
        <strain evidence="2">DM0001</strain>
        <tissue evidence="2">Muscle</tissue>
    </source>
</reference>
<dbReference type="GO" id="GO:0030258">
    <property type="term" value="P:lipid modification"/>
    <property type="evidence" value="ECO:0007669"/>
    <property type="project" value="TreeGrafter"/>
</dbReference>
<dbReference type="OrthoDB" id="286734at2759"/>
<organism evidence="2 3">
    <name type="scientific">Dissostichus mawsoni</name>
    <name type="common">Antarctic cod</name>
    <dbReference type="NCBI Taxonomy" id="36200"/>
    <lineage>
        <taxon>Eukaryota</taxon>
        <taxon>Metazoa</taxon>
        <taxon>Chordata</taxon>
        <taxon>Craniata</taxon>
        <taxon>Vertebrata</taxon>
        <taxon>Euteleostomi</taxon>
        <taxon>Actinopterygii</taxon>
        <taxon>Neopterygii</taxon>
        <taxon>Teleostei</taxon>
        <taxon>Neoteleostei</taxon>
        <taxon>Acanthomorphata</taxon>
        <taxon>Eupercaria</taxon>
        <taxon>Perciformes</taxon>
        <taxon>Notothenioidei</taxon>
        <taxon>Nototheniidae</taxon>
        <taxon>Dissostichus</taxon>
    </lineage>
</organism>
<dbReference type="GO" id="GO:0016020">
    <property type="term" value="C:membrane"/>
    <property type="evidence" value="ECO:0007669"/>
    <property type="project" value="TreeGrafter"/>
</dbReference>
<protein>
    <submittedName>
        <fullName evidence="2">Uncharacterized protein</fullName>
    </submittedName>
</protein>
<dbReference type="AlphaFoldDB" id="A0A7J5XGS1"/>
<accession>A0A7J5XGS1</accession>
<sequence>MFVSAGPGSAYERCPYYPTAATFILSAMWHGAYPRVYDVMTWAATQICICYMVVPFILLSVGPSLKFYRSVNNNKLLQG</sequence>
<dbReference type="PANTHER" id="PTHR13906">
    <property type="entry name" value="PORCUPINE"/>
    <property type="match status" value="1"/>
</dbReference>
<name>A0A7J5XGS1_DISMA</name>
<feature type="transmembrane region" description="Helical" evidence="1">
    <location>
        <begin position="39"/>
        <end position="59"/>
    </location>
</feature>
<dbReference type="Proteomes" id="UP000518266">
    <property type="component" value="Unassembled WGS sequence"/>
</dbReference>
<dbReference type="InterPro" id="IPR049941">
    <property type="entry name" value="LPLAT_7/PORCN-like"/>
</dbReference>
<evidence type="ECO:0000256" key="1">
    <source>
        <dbReference type="SAM" id="Phobius"/>
    </source>
</evidence>
<dbReference type="PANTHER" id="PTHR13906:SF7">
    <property type="entry name" value="LYSOPHOSPHOLIPID ACYLTRANSFERASE 2"/>
    <property type="match status" value="1"/>
</dbReference>
<evidence type="ECO:0000313" key="2">
    <source>
        <dbReference type="EMBL" id="KAF3835809.1"/>
    </source>
</evidence>
<keyword evidence="3" id="KW-1185">Reference proteome</keyword>
<gene>
    <name evidence="2" type="ORF">F7725_028367</name>
</gene>
<proteinExistence type="predicted"/>
<comment type="caution">
    <text evidence="2">The sequence shown here is derived from an EMBL/GenBank/DDBJ whole genome shotgun (WGS) entry which is preliminary data.</text>
</comment>
<keyword evidence="1" id="KW-1133">Transmembrane helix</keyword>
<evidence type="ECO:0000313" key="3">
    <source>
        <dbReference type="Proteomes" id="UP000518266"/>
    </source>
</evidence>
<dbReference type="EMBL" id="JAAKFY010000024">
    <property type="protein sequence ID" value="KAF3835809.1"/>
    <property type="molecule type" value="Genomic_DNA"/>
</dbReference>
<keyword evidence="1" id="KW-0472">Membrane</keyword>
<dbReference type="GO" id="GO:0016746">
    <property type="term" value="F:acyltransferase activity"/>
    <property type="evidence" value="ECO:0007669"/>
    <property type="project" value="TreeGrafter"/>
</dbReference>
<keyword evidence="1" id="KW-0812">Transmembrane</keyword>